<evidence type="ECO:0000313" key="3">
    <source>
        <dbReference type="EMBL" id="CAA9352537.1"/>
    </source>
</evidence>
<feature type="transmembrane region" description="Helical" evidence="2">
    <location>
        <begin position="106"/>
        <end position="125"/>
    </location>
</feature>
<reference evidence="3" key="1">
    <citation type="submission" date="2020-02" db="EMBL/GenBank/DDBJ databases">
        <authorList>
            <person name="Meier V. D."/>
        </authorList>
    </citation>
    <scope>NUCLEOTIDE SEQUENCE</scope>
    <source>
        <strain evidence="3">AVDCRST_MAG07</strain>
    </source>
</reference>
<protein>
    <submittedName>
        <fullName evidence="3">Uncharacterized protein</fullName>
    </submittedName>
</protein>
<feature type="region of interest" description="Disordered" evidence="1">
    <location>
        <begin position="27"/>
        <end position="55"/>
    </location>
</feature>
<evidence type="ECO:0000256" key="2">
    <source>
        <dbReference type="SAM" id="Phobius"/>
    </source>
</evidence>
<evidence type="ECO:0000256" key="1">
    <source>
        <dbReference type="SAM" id="MobiDB-lite"/>
    </source>
</evidence>
<keyword evidence="2" id="KW-1133">Transmembrane helix</keyword>
<keyword evidence="2" id="KW-0812">Transmembrane</keyword>
<sequence length="132" mass="13983">MIVAALLVLVGLVTVPWSILRRVSPASARSSSSPPARGGAARAATQPETSGERRTRRAWRALLLLAVLLLVFAWAIGQVTEEARTYAEVHAMPGNAGEPERTLRTALLACAGVLLVGAALLRSALGARRRDH</sequence>
<keyword evidence="2" id="KW-0472">Membrane</keyword>
<feature type="compositionally biased region" description="Low complexity" evidence="1">
    <location>
        <begin position="27"/>
        <end position="44"/>
    </location>
</feature>
<name>A0A6J4M859_9ACTN</name>
<feature type="transmembrane region" description="Helical" evidence="2">
    <location>
        <begin position="58"/>
        <end position="76"/>
    </location>
</feature>
<gene>
    <name evidence="3" type="ORF">AVDCRST_MAG07-3137</name>
</gene>
<proteinExistence type="predicted"/>
<dbReference type="EMBL" id="CADCUB010000149">
    <property type="protein sequence ID" value="CAA9352537.1"/>
    <property type="molecule type" value="Genomic_DNA"/>
</dbReference>
<dbReference type="AlphaFoldDB" id="A0A6J4M859"/>
<organism evidence="3">
    <name type="scientific">uncultured Frankineae bacterium</name>
    <dbReference type="NCBI Taxonomy" id="437475"/>
    <lineage>
        <taxon>Bacteria</taxon>
        <taxon>Bacillati</taxon>
        <taxon>Actinomycetota</taxon>
        <taxon>Actinomycetes</taxon>
        <taxon>Frankiales</taxon>
        <taxon>environmental samples</taxon>
    </lineage>
</organism>
<accession>A0A6J4M859</accession>